<gene>
    <name evidence="7" type="ORF">DLM_2332</name>
</gene>
<organism evidence="7 8">
    <name type="scientific">Aquitalea magnusonii</name>
    <dbReference type="NCBI Taxonomy" id="332411"/>
    <lineage>
        <taxon>Bacteria</taxon>
        <taxon>Pseudomonadati</taxon>
        <taxon>Pseudomonadota</taxon>
        <taxon>Betaproteobacteria</taxon>
        <taxon>Neisseriales</taxon>
        <taxon>Chromobacteriaceae</taxon>
        <taxon>Aquitalea</taxon>
    </lineage>
</organism>
<dbReference type="InterPro" id="IPR051544">
    <property type="entry name" value="TPS_OM_transporter"/>
</dbReference>
<dbReference type="Pfam" id="PF08479">
    <property type="entry name" value="POTRA_2"/>
    <property type="match status" value="1"/>
</dbReference>
<dbReference type="GO" id="GO:0008320">
    <property type="term" value="F:protein transmembrane transporter activity"/>
    <property type="evidence" value="ECO:0007669"/>
    <property type="project" value="TreeGrafter"/>
</dbReference>
<sequence length="565" mass="62839">MLLRYPIIQGLALISVLLPAYGYAATSPDQILRDRQQQLEQQRQELLTRPDIFNAPIPEAALPAPQDSMQPQTEIGLCFEIKSVTFTGEPTAWDGWLHDIVKPMHGNCPDVRQLQTLVQVLTNAMVERGYVTSRAYLPEQNLKSGVLKLVIVPGRLGQIRLQNGGSDLSLRAAFPIDSGDVLNVRALEQGLEQLSRVSSQKASMEIVPAGQEGYSDVLVKRERGKPWSLTYGWDDSGQKSTGKQQGSLGLTTDNVIGINDSFSINWTQDGERISDPRSRADTLSWVLPWGNWTGLISYSESDYRQLVQGVNQTFISTGHSRNSFFSLSRLLQRNQASKTELALQLTRKASRSFIENVEISTQRRNLTQIGLELTHRHYLGAWVLDGALSATKGINFWDAMADTLADQGGPSARARVYAVRLNLSAPLKIGEQNLRWTTSIKGQYSPDLLLGSEQFSIGSRYTVRGFDTYSLSGSNGYFLRNELAWTVLPPSSRGQSLEVYTGLDLGQVSRQTYDWGASTLSGWGIGLRASLYPGLNLELAHERALYQPEGWNRPAITHFRVAMQY</sequence>
<protein>
    <submittedName>
        <fullName evidence="7">Channel-forming transporter</fullName>
    </submittedName>
</protein>
<dbReference type="InterPro" id="IPR013686">
    <property type="entry name" value="Polypept-transport_assoc_ShlB"/>
</dbReference>
<evidence type="ECO:0000256" key="1">
    <source>
        <dbReference type="ARBA" id="ARBA00022452"/>
    </source>
</evidence>
<reference evidence="8" key="3">
    <citation type="journal article" date="2017" name="Plant Physiol. Biochem.">
        <title>Differential oxidative and antioxidative response of duckweed Lemna minor toward plant growth promoting/inhibiting bacteria.</title>
        <authorList>
            <person name="Ishizawa H."/>
            <person name="Kuroda M."/>
            <person name="Morikawa M."/>
            <person name="Ike M."/>
        </authorList>
    </citation>
    <scope>NUCLEOTIDE SEQUENCE [LARGE SCALE GENOMIC DNA]</scope>
    <source>
        <strain evidence="8">H3</strain>
    </source>
</reference>
<dbReference type="Pfam" id="PF17287">
    <property type="entry name" value="POTRA_3"/>
    <property type="match status" value="1"/>
</dbReference>
<dbReference type="InterPro" id="IPR027282">
    <property type="entry name" value="TPS"/>
</dbReference>
<dbReference type="PIRSF" id="PIRSF029745">
    <property type="entry name" value="FhaC"/>
    <property type="match status" value="1"/>
</dbReference>
<evidence type="ECO:0000313" key="8">
    <source>
        <dbReference type="Proteomes" id="UP000198290"/>
    </source>
</evidence>
<evidence type="ECO:0000259" key="4">
    <source>
        <dbReference type="Pfam" id="PF03865"/>
    </source>
</evidence>
<keyword evidence="1" id="KW-1134">Transmembrane beta strand</keyword>
<evidence type="ECO:0000256" key="2">
    <source>
        <dbReference type="ARBA" id="ARBA00022692"/>
    </source>
</evidence>
<feature type="domain" description="Polypeptide-transport-associated ShlB-type" evidence="5">
    <location>
        <begin position="79"/>
        <end position="154"/>
    </location>
</feature>
<dbReference type="Gene3D" id="3.10.20.310">
    <property type="entry name" value="membrane protein fhac"/>
    <property type="match status" value="1"/>
</dbReference>
<reference evidence="7 8" key="2">
    <citation type="journal article" date="2017" name="Genome Announc.">
        <title>Draft genome sequence of Aquitalea magnusonii strain H3, a plant growth-promoting bacterium of duckweed Lemna minor.</title>
        <authorList>
            <person name="Ishizawa H."/>
            <person name="Kuroda M."/>
            <person name="Ike M."/>
        </authorList>
    </citation>
    <scope>NUCLEOTIDE SEQUENCE [LARGE SCALE GENOMIC DNA]</scope>
    <source>
        <strain evidence="7 8">H3</strain>
    </source>
</reference>
<dbReference type="PANTHER" id="PTHR34597">
    <property type="entry name" value="SLR1661 PROTEIN"/>
    <property type="match status" value="1"/>
</dbReference>
<dbReference type="Proteomes" id="UP000198290">
    <property type="component" value="Chromosome"/>
</dbReference>
<feature type="domain" description="Haemolysin activator HlyB C-terminal" evidence="4">
    <location>
        <begin position="213"/>
        <end position="528"/>
    </location>
</feature>
<dbReference type="Gene3D" id="2.40.160.50">
    <property type="entry name" value="membrane protein fhac: a member of the omp85/tpsb transporter family"/>
    <property type="match status" value="1"/>
</dbReference>
<reference evidence="8" key="1">
    <citation type="journal article" date="2017" name="Biotechnol. Biofuels">
        <title>Evaluation of environmental bacterial communities as a factor affecting the growth of duckweed Lemna minor.</title>
        <authorList>
            <person name="Ishizawa H."/>
            <person name="Kuroda M."/>
            <person name="Morikawa M."/>
            <person name="Ike M."/>
        </authorList>
    </citation>
    <scope>NUCLEOTIDE SEQUENCE [LARGE SCALE GENOMIC DNA]</scope>
    <source>
        <strain evidence="8">H3</strain>
    </source>
</reference>
<evidence type="ECO:0000259" key="6">
    <source>
        <dbReference type="Pfam" id="PF17287"/>
    </source>
</evidence>
<evidence type="ECO:0000313" key="7">
    <source>
        <dbReference type="EMBL" id="BBF85946.1"/>
    </source>
</evidence>
<dbReference type="InterPro" id="IPR005565">
    <property type="entry name" value="Hemolysn_activator_HlyB_C"/>
</dbReference>
<keyword evidence="2" id="KW-0812">Transmembrane</keyword>
<dbReference type="GO" id="GO:0098046">
    <property type="term" value="C:type V protein secretion system complex"/>
    <property type="evidence" value="ECO:0007669"/>
    <property type="project" value="TreeGrafter"/>
</dbReference>
<dbReference type="EMBL" id="AP018823">
    <property type="protein sequence ID" value="BBF85946.1"/>
    <property type="molecule type" value="Genomic_DNA"/>
</dbReference>
<keyword evidence="3" id="KW-0998">Cell outer membrane</keyword>
<feature type="domain" description="ShlB POTRA" evidence="6">
    <location>
        <begin position="155"/>
        <end position="208"/>
    </location>
</feature>
<dbReference type="GO" id="GO:0046819">
    <property type="term" value="P:protein secretion by the type V secretion system"/>
    <property type="evidence" value="ECO:0007669"/>
    <property type="project" value="TreeGrafter"/>
</dbReference>
<dbReference type="PANTHER" id="PTHR34597:SF3">
    <property type="entry name" value="OUTER MEMBRANE TRANSPORTER CDIB"/>
    <property type="match status" value="1"/>
</dbReference>
<proteinExistence type="predicted"/>
<dbReference type="AlphaFoldDB" id="A0A3G9GKT4"/>
<name>A0A3G9GKT4_9NEIS</name>
<evidence type="ECO:0000259" key="5">
    <source>
        <dbReference type="Pfam" id="PF08479"/>
    </source>
</evidence>
<dbReference type="RefSeq" id="WP_089086186.1">
    <property type="nucleotide sequence ID" value="NZ_AP018823.1"/>
</dbReference>
<dbReference type="OrthoDB" id="290122at2"/>
<dbReference type="Pfam" id="PF03865">
    <property type="entry name" value="ShlB"/>
    <property type="match status" value="1"/>
</dbReference>
<keyword evidence="8" id="KW-1185">Reference proteome</keyword>
<accession>A0A3G9GKT4</accession>
<evidence type="ECO:0000256" key="3">
    <source>
        <dbReference type="ARBA" id="ARBA00023237"/>
    </source>
</evidence>
<keyword evidence="1" id="KW-0472">Membrane</keyword>
<dbReference type="InterPro" id="IPR035251">
    <property type="entry name" value="ShlB_POTRA"/>
</dbReference>
<dbReference type="KEGG" id="amah:DLM_2332"/>